<dbReference type="InterPro" id="IPR050627">
    <property type="entry name" value="Nitroreductase/BluB"/>
</dbReference>
<dbReference type="Proteomes" id="UP000215377">
    <property type="component" value="Unassembled WGS sequence"/>
</dbReference>
<dbReference type="PANTHER" id="PTHR23026:SF90">
    <property type="entry name" value="IODOTYROSINE DEIODINASE 1"/>
    <property type="match status" value="1"/>
</dbReference>
<dbReference type="PANTHER" id="PTHR23026">
    <property type="entry name" value="NADPH NITROREDUCTASE"/>
    <property type="match status" value="1"/>
</dbReference>
<proteinExistence type="predicted"/>
<protein>
    <submittedName>
        <fullName evidence="5">Nitroreductase</fullName>
    </submittedName>
</protein>
<evidence type="ECO:0000259" key="4">
    <source>
        <dbReference type="Pfam" id="PF00881"/>
    </source>
</evidence>
<keyword evidence="2" id="KW-0288">FMN</keyword>
<dbReference type="CDD" id="cd02136">
    <property type="entry name" value="PnbA_NfnB-like"/>
    <property type="match status" value="1"/>
</dbReference>
<gene>
    <name evidence="5" type="ORF">ATO3_15655</name>
</gene>
<keyword evidence="6" id="KW-1185">Reference proteome</keyword>
<dbReference type="Pfam" id="PF00881">
    <property type="entry name" value="Nitroreductase"/>
    <property type="match status" value="1"/>
</dbReference>
<dbReference type="InterPro" id="IPR029479">
    <property type="entry name" value="Nitroreductase"/>
</dbReference>
<dbReference type="AlphaFoldDB" id="A0A225NGN5"/>
<accession>A0A225NGN5</accession>
<sequence>MTPEYQTLSEVFAARHSCRGFRPGPVPREVIEQIVATAGRAPSWCNAQPWQLIVTTGAETDRFRAALQAQVTGEAATAGSATAAPGAAPDLPFPTGYSGPYLDRRRTCGWQLYEAVGVGKGDRAGSARQMLENFRLFGAPHVAIVTSPAELGPYGAMDCGGFVTAFTLAAQALGVATIAQAALAAQAPFLHSYFSIPDDRLVLCGISFGYEDPDHPANGFRTARAEVADIIDWKA</sequence>
<dbReference type="InterPro" id="IPR000415">
    <property type="entry name" value="Nitroreductase-like"/>
</dbReference>
<organism evidence="5 6">
    <name type="scientific">Marinibacterium profundimaris</name>
    <dbReference type="NCBI Taxonomy" id="1679460"/>
    <lineage>
        <taxon>Bacteria</taxon>
        <taxon>Pseudomonadati</taxon>
        <taxon>Pseudomonadota</taxon>
        <taxon>Alphaproteobacteria</taxon>
        <taxon>Rhodobacterales</taxon>
        <taxon>Paracoccaceae</taxon>
        <taxon>Marinibacterium</taxon>
    </lineage>
</organism>
<dbReference type="RefSeq" id="WP_088650828.1">
    <property type="nucleotide sequence ID" value="NZ_AQQR01000006.1"/>
</dbReference>
<evidence type="ECO:0000313" key="5">
    <source>
        <dbReference type="EMBL" id="OWU72513.1"/>
    </source>
</evidence>
<reference evidence="5 6" key="1">
    <citation type="submission" date="2013-04" db="EMBL/GenBank/DDBJ databases">
        <title>Oceanicola sp. 22II1-22F33 Genome Sequencing.</title>
        <authorList>
            <person name="Lai Q."/>
            <person name="Li G."/>
            <person name="Shao Z."/>
        </authorList>
    </citation>
    <scope>NUCLEOTIDE SEQUENCE [LARGE SCALE GENOMIC DNA]</scope>
    <source>
        <strain evidence="5 6">22II1-22F33</strain>
    </source>
</reference>
<evidence type="ECO:0000313" key="6">
    <source>
        <dbReference type="Proteomes" id="UP000215377"/>
    </source>
</evidence>
<evidence type="ECO:0000256" key="3">
    <source>
        <dbReference type="ARBA" id="ARBA00023002"/>
    </source>
</evidence>
<dbReference type="SUPFAM" id="SSF55469">
    <property type="entry name" value="FMN-dependent nitroreductase-like"/>
    <property type="match status" value="1"/>
</dbReference>
<evidence type="ECO:0000256" key="1">
    <source>
        <dbReference type="ARBA" id="ARBA00022630"/>
    </source>
</evidence>
<evidence type="ECO:0000256" key="2">
    <source>
        <dbReference type="ARBA" id="ARBA00022643"/>
    </source>
</evidence>
<name>A0A225NGN5_9RHOB</name>
<dbReference type="Gene3D" id="3.40.109.10">
    <property type="entry name" value="NADH Oxidase"/>
    <property type="match status" value="1"/>
</dbReference>
<dbReference type="EMBL" id="AQQR01000006">
    <property type="protein sequence ID" value="OWU72513.1"/>
    <property type="molecule type" value="Genomic_DNA"/>
</dbReference>
<comment type="caution">
    <text evidence="5">The sequence shown here is derived from an EMBL/GenBank/DDBJ whole genome shotgun (WGS) entry which is preliminary data.</text>
</comment>
<keyword evidence="1" id="KW-0285">Flavoprotein</keyword>
<dbReference type="GO" id="GO:0016491">
    <property type="term" value="F:oxidoreductase activity"/>
    <property type="evidence" value="ECO:0007669"/>
    <property type="project" value="UniProtKB-KW"/>
</dbReference>
<feature type="domain" description="Nitroreductase" evidence="4">
    <location>
        <begin position="13"/>
        <end position="210"/>
    </location>
</feature>
<keyword evidence="3" id="KW-0560">Oxidoreductase</keyword>
<dbReference type="OrthoDB" id="9802510at2"/>